<dbReference type="Proteomes" id="UP000078512">
    <property type="component" value="Unassembled WGS sequence"/>
</dbReference>
<evidence type="ECO:0000313" key="2">
    <source>
        <dbReference type="EMBL" id="OAQ34523.1"/>
    </source>
</evidence>
<accession>A0A197KBG8</accession>
<proteinExistence type="predicted"/>
<organism evidence="2 3">
    <name type="scientific">Linnemannia elongata AG-77</name>
    <dbReference type="NCBI Taxonomy" id="1314771"/>
    <lineage>
        <taxon>Eukaryota</taxon>
        <taxon>Fungi</taxon>
        <taxon>Fungi incertae sedis</taxon>
        <taxon>Mucoromycota</taxon>
        <taxon>Mortierellomycotina</taxon>
        <taxon>Mortierellomycetes</taxon>
        <taxon>Mortierellales</taxon>
        <taxon>Mortierellaceae</taxon>
        <taxon>Linnemannia</taxon>
    </lineage>
</organism>
<gene>
    <name evidence="2" type="ORF">K457DRAFT_14363</name>
</gene>
<evidence type="ECO:0000256" key="1">
    <source>
        <dbReference type="SAM" id="MobiDB-lite"/>
    </source>
</evidence>
<keyword evidence="3" id="KW-1185">Reference proteome</keyword>
<evidence type="ECO:0000313" key="3">
    <source>
        <dbReference type="Proteomes" id="UP000078512"/>
    </source>
</evidence>
<sequence length="128" mass="14270">MSENVLGVALTLSVVFVLHPLHRLPMRILQYHQGTQPSCQFRNVKAKSWFCPVITRRPVSPELSLHSGLTHKEPALAQPIRDPGDPSRKRRGSFAYSSLATTSLSSRLSTTTDRGDHGTKSQRPFFCS</sequence>
<name>A0A197KBG8_9FUNG</name>
<reference evidence="2 3" key="1">
    <citation type="submission" date="2016-05" db="EMBL/GenBank/DDBJ databases">
        <title>Genome sequencing reveals origins of a unique bacterial endosymbiosis in the earliest lineages of terrestrial Fungi.</title>
        <authorList>
            <consortium name="DOE Joint Genome Institute"/>
            <person name="Uehling J."/>
            <person name="Gryganskyi A."/>
            <person name="Hameed K."/>
            <person name="Tschaplinski T."/>
            <person name="Misztal P."/>
            <person name="Wu S."/>
            <person name="Desiro A."/>
            <person name="Vande Pol N."/>
            <person name="Du Z.-Y."/>
            <person name="Zienkiewicz A."/>
            <person name="Zienkiewicz K."/>
            <person name="Morin E."/>
            <person name="Tisserant E."/>
            <person name="Splivallo R."/>
            <person name="Hainaut M."/>
            <person name="Henrissat B."/>
            <person name="Ohm R."/>
            <person name="Kuo A."/>
            <person name="Yan J."/>
            <person name="Lipzen A."/>
            <person name="Nolan M."/>
            <person name="Labutti K."/>
            <person name="Barry K."/>
            <person name="Goldstein A."/>
            <person name="Labbe J."/>
            <person name="Schadt C."/>
            <person name="Tuskan G."/>
            <person name="Grigoriev I."/>
            <person name="Martin F."/>
            <person name="Vilgalys R."/>
            <person name="Bonito G."/>
        </authorList>
    </citation>
    <scope>NUCLEOTIDE SEQUENCE [LARGE SCALE GENOMIC DNA]</scope>
    <source>
        <strain evidence="2 3">AG-77</strain>
    </source>
</reference>
<protein>
    <submittedName>
        <fullName evidence="2">Uncharacterized protein</fullName>
    </submittedName>
</protein>
<dbReference type="AlphaFoldDB" id="A0A197KBG8"/>
<feature type="region of interest" description="Disordered" evidence="1">
    <location>
        <begin position="64"/>
        <end position="128"/>
    </location>
</feature>
<feature type="compositionally biased region" description="Low complexity" evidence="1">
    <location>
        <begin position="97"/>
        <end position="112"/>
    </location>
</feature>
<dbReference type="EMBL" id="KV442017">
    <property type="protein sequence ID" value="OAQ34523.1"/>
    <property type="molecule type" value="Genomic_DNA"/>
</dbReference>